<dbReference type="AlphaFoldDB" id="A0A382GR98"/>
<evidence type="ECO:0000313" key="1">
    <source>
        <dbReference type="EMBL" id="SVB77335.1"/>
    </source>
</evidence>
<feature type="non-terminal residue" evidence="1">
    <location>
        <position position="1"/>
    </location>
</feature>
<accession>A0A382GR98</accession>
<sequence length="45" mass="5314">VLREKLENTEIIQAEKIQEIDKKNMTEISQLKDTVNSLRDNLERS</sequence>
<proteinExistence type="predicted"/>
<reference evidence="1" key="1">
    <citation type="submission" date="2018-05" db="EMBL/GenBank/DDBJ databases">
        <authorList>
            <person name="Lanie J.A."/>
            <person name="Ng W.-L."/>
            <person name="Kazmierczak K.M."/>
            <person name="Andrzejewski T.M."/>
            <person name="Davidsen T.M."/>
            <person name="Wayne K.J."/>
            <person name="Tettelin H."/>
            <person name="Glass J.I."/>
            <person name="Rusch D."/>
            <person name="Podicherti R."/>
            <person name="Tsui H.-C.T."/>
            <person name="Winkler M.E."/>
        </authorList>
    </citation>
    <scope>NUCLEOTIDE SEQUENCE</scope>
</reference>
<gene>
    <name evidence="1" type="ORF">METZ01_LOCUS230189</name>
</gene>
<organism evidence="1">
    <name type="scientific">marine metagenome</name>
    <dbReference type="NCBI Taxonomy" id="408172"/>
    <lineage>
        <taxon>unclassified sequences</taxon>
        <taxon>metagenomes</taxon>
        <taxon>ecological metagenomes</taxon>
    </lineage>
</organism>
<feature type="non-terminal residue" evidence="1">
    <location>
        <position position="45"/>
    </location>
</feature>
<protein>
    <submittedName>
        <fullName evidence="1">Uncharacterized protein</fullName>
    </submittedName>
</protein>
<dbReference type="EMBL" id="UINC01056835">
    <property type="protein sequence ID" value="SVB77335.1"/>
    <property type="molecule type" value="Genomic_DNA"/>
</dbReference>
<name>A0A382GR98_9ZZZZ</name>